<accession>A0A2Y9A3G2</accession>
<organism evidence="10 11">
    <name type="scientific">Georgenia satyanarayanai</name>
    <dbReference type="NCBI Taxonomy" id="860221"/>
    <lineage>
        <taxon>Bacteria</taxon>
        <taxon>Bacillati</taxon>
        <taxon>Actinomycetota</taxon>
        <taxon>Actinomycetes</taxon>
        <taxon>Micrococcales</taxon>
        <taxon>Bogoriellaceae</taxon>
        <taxon>Georgenia</taxon>
    </lineage>
</organism>
<feature type="domain" description="Mechanosensitive ion channel MscS C-terminal" evidence="9">
    <location>
        <begin position="174"/>
        <end position="256"/>
    </location>
</feature>
<evidence type="ECO:0000256" key="6">
    <source>
        <dbReference type="ARBA" id="ARBA00023136"/>
    </source>
</evidence>
<dbReference type="AlphaFoldDB" id="A0A2Y9A3G2"/>
<evidence type="ECO:0000259" key="9">
    <source>
        <dbReference type="Pfam" id="PF21082"/>
    </source>
</evidence>
<keyword evidence="5 7" id="KW-1133">Transmembrane helix</keyword>
<dbReference type="InterPro" id="IPR011066">
    <property type="entry name" value="MscS_channel_C_sf"/>
</dbReference>
<evidence type="ECO:0000256" key="1">
    <source>
        <dbReference type="ARBA" id="ARBA00004651"/>
    </source>
</evidence>
<name>A0A2Y9A3G2_9MICO</name>
<dbReference type="InterPro" id="IPR045275">
    <property type="entry name" value="MscS_archaea/bacteria_type"/>
</dbReference>
<dbReference type="GO" id="GO:0005886">
    <property type="term" value="C:plasma membrane"/>
    <property type="evidence" value="ECO:0007669"/>
    <property type="project" value="UniProtKB-SubCell"/>
</dbReference>
<proteinExistence type="inferred from homology"/>
<dbReference type="InterPro" id="IPR006685">
    <property type="entry name" value="MscS_channel_2nd"/>
</dbReference>
<reference evidence="10 11" key="1">
    <citation type="submission" date="2016-10" db="EMBL/GenBank/DDBJ databases">
        <authorList>
            <person name="Cai Z."/>
        </authorList>
    </citation>
    <scope>NUCLEOTIDE SEQUENCE [LARGE SCALE GENOMIC DNA]</scope>
    <source>
        <strain evidence="10 11">CGMCC 1.10826</strain>
    </source>
</reference>
<sequence>MQVDWGLPPIEPAQVGVGLLVLLGAYVLGRVLEVVLRPYWRWRGRSPSFATVFAMLTKWLVTLIGFGAGLTIAFPSVRPVDVLGGLGVISIAAGIAFQQVLGNLFAGVILLVREPFRGGDQVAIGDVRGTVMSINLRETIVRTFDGRRVVIPNSVVHDGVVTVQTGYEQVRTAVVVGVAYDADLEQAREVALAAMDGLSAVAEEPPPEALVTQLGPSTIDLELRFWSGARQLETLEARSQVITAVVAAYTAHDIAMPAEIRVLESSASLERALGHLGTDGGSGSATTG</sequence>
<comment type="subcellular location">
    <subcellularLocation>
        <location evidence="1">Cell membrane</location>
        <topology evidence="1">Multi-pass membrane protein</topology>
    </subcellularLocation>
</comment>
<feature type="transmembrane region" description="Helical" evidence="7">
    <location>
        <begin position="15"/>
        <end position="36"/>
    </location>
</feature>
<protein>
    <submittedName>
        <fullName evidence="10">Mechanosensitive ion channel</fullName>
    </submittedName>
</protein>
<dbReference type="Proteomes" id="UP000250222">
    <property type="component" value="Unassembled WGS sequence"/>
</dbReference>
<dbReference type="Pfam" id="PF21082">
    <property type="entry name" value="MS_channel_3rd"/>
    <property type="match status" value="1"/>
</dbReference>
<evidence type="ECO:0000256" key="7">
    <source>
        <dbReference type="SAM" id="Phobius"/>
    </source>
</evidence>
<dbReference type="Gene3D" id="1.10.287.1260">
    <property type="match status" value="1"/>
</dbReference>
<evidence type="ECO:0000313" key="10">
    <source>
        <dbReference type="EMBL" id="SSA36737.1"/>
    </source>
</evidence>
<evidence type="ECO:0000259" key="8">
    <source>
        <dbReference type="Pfam" id="PF00924"/>
    </source>
</evidence>
<dbReference type="OrthoDB" id="9792218at2"/>
<dbReference type="PANTHER" id="PTHR30221:SF1">
    <property type="entry name" value="SMALL-CONDUCTANCE MECHANOSENSITIVE CHANNEL"/>
    <property type="match status" value="1"/>
</dbReference>
<feature type="domain" description="Mechanosensitive ion channel MscS" evidence="8">
    <location>
        <begin position="100"/>
        <end position="156"/>
    </location>
</feature>
<evidence type="ECO:0000256" key="2">
    <source>
        <dbReference type="ARBA" id="ARBA00008017"/>
    </source>
</evidence>
<dbReference type="InterPro" id="IPR023408">
    <property type="entry name" value="MscS_beta-dom_sf"/>
</dbReference>
<keyword evidence="6 7" id="KW-0472">Membrane</keyword>
<dbReference type="Gene3D" id="2.30.30.60">
    <property type="match status" value="1"/>
</dbReference>
<dbReference type="InterPro" id="IPR049278">
    <property type="entry name" value="MS_channel_C"/>
</dbReference>
<dbReference type="Gene3D" id="3.30.70.100">
    <property type="match status" value="1"/>
</dbReference>
<dbReference type="InterPro" id="IPR010920">
    <property type="entry name" value="LSM_dom_sf"/>
</dbReference>
<gene>
    <name evidence="10" type="ORF">SAMN05216184_101399</name>
</gene>
<dbReference type="Pfam" id="PF00924">
    <property type="entry name" value="MS_channel_2nd"/>
    <property type="match status" value="1"/>
</dbReference>
<feature type="transmembrane region" description="Helical" evidence="7">
    <location>
        <begin position="86"/>
        <end position="112"/>
    </location>
</feature>
<dbReference type="SUPFAM" id="SSF50182">
    <property type="entry name" value="Sm-like ribonucleoproteins"/>
    <property type="match status" value="1"/>
</dbReference>
<feature type="transmembrane region" description="Helical" evidence="7">
    <location>
        <begin position="48"/>
        <end position="74"/>
    </location>
</feature>
<evidence type="ECO:0000256" key="4">
    <source>
        <dbReference type="ARBA" id="ARBA00022692"/>
    </source>
</evidence>
<comment type="similarity">
    <text evidence="2">Belongs to the MscS (TC 1.A.23) family.</text>
</comment>
<dbReference type="GO" id="GO:0008381">
    <property type="term" value="F:mechanosensitive monoatomic ion channel activity"/>
    <property type="evidence" value="ECO:0007669"/>
    <property type="project" value="InterPro"/>
</dbReference>
<evidence type="ECO:0000313" key="11">
    <source>
        <dbReference type="Proteomes" id="UP000250222"/>
    </source>
</evidence>
<evidence type="ECO:0000256" key="3">
    <source>
        <dbReference type="ARBA" id="ARBA00022475"/>
    </source>
</evidence>
<keyword evidence="3" id="KW-1003">Cell membrane</keyword>
<keyword evidence="11" id="KW-1185">Reference proteome</keyword>
<dbReference type="PANTHER" id="PTHR30221">
    <property type="entry name" value="SMALL-CONDUCTANCE MECHANOSENSITIVE CHANNEL"/>
    <property type="match status" value="1"/>
</dbReference>
<evidence type="ECO:0000256" key="5">
    <source>
        <dbReference type="ARBA" id="ARBA00022989"/>
    </source>
</evidence>
<keyword evidence="4 7" id="KW-0812">Transmembrane</keyword>
<dbReference type="EMBL" id="UETB01000001">
    <property type="protein sequence ID" value="SSA36737.1"/>
    <property type="molecule type" value="Genomic_DNA"/>
</dbReference>
<dbReference type="SUPFAM" id="SSF82689">
    <property type="entry name" value="Mechanosensitive channel protein MscS (YggB), C-terminal domain"/>
    <property type="match status" value="1"/>
</dbReference>